<evidence type="ECO:0000313" key="1">
    <source>
        <dbReference type="EMBL" id="SOQ41960.1"/>
    </source>
</evidence>
<protein>
    <submittedName>
        <fullName evidence="1">SFRICE_025621</fullName>
    </submittedName>
</protein>
<dbReference type="EMBL" id="ODYU01003338">
    <property type="protein sequence ID" value="SOQ41960.1"/>
    <property type="molecule type" value="Genomic_DNA"/>
</dbReference>
<accession>A0A2H1VMA5</accession>
<organism evidence="1">
    <name type="scientific">Spodoptera frugiperda</name>
    <name type="common">Fall armyworm</name>
    <dbReference type="NCBI Taxonomy" id="7108"/>
    <lineage>
        <taxon>Eukaryota</taxon>
        <taxon>Metazoa</taxon>
        <taxon>Ecdysozoa</taxon>
        <taxon>Arthropoda</taxon>
        <taxon>Hexapoda</taxon>
        <taxon>Insecta</taxon>
        <taxon>Pterygota</taxon>
        <taxon>Neoptera</taxon>
        <taxon>Endopterygota</taxon>
        <taxon>Lepidoptera</taxon>
        <taxon>Glossata</taxon>
        <taxon>Ditrysia</taxon>
        <taxon>Noctuoidea</taxon>
        <taxon>Noctuidae</taxon>
        <taxon>Amphipyrinae</taxon>
        <taxon>Spodoptera</taxon>
    </lineage>
</organism>
<dbReference type="AlphaFoldDB" id="A0A2H1VMA5"/>
<proteinExistence type="predicted"/>
<name>A0A2H1VMA5_SPOFR</name>
<reference evidence="1" key="1">
    <citation type="submission" date="2016-07" db="EMBL/GenBank/DDBJ databases">
        <authorList>
            <person name="Bretaudeau A."/>
        </authorList>
    </citation>
    <scope>NUCLEOTIDE SEQUENCE</scope>
    <source>
        <strain evidence="1">Rice</strain>
        <tissue evidence="1">Whole body</tissue>
    </source>
</reference>
<gene>
    <name evidence="1" type="ORF">SFRICE_025621</name>
</gene>
<sequence>MESIKRQLGTFLLAKDRRNEEGSRLGKSSCMPRSNFTSMSQNNILQYVRVLPFQNKSLALNQPQSDFDNWPNSHQQKRNKTSLVTVGGQLGTYKFVEIKLKRKLNCPPLHNLSITLDAKSKTRKKEIEREYHPMTSPALVEARKSVRHLLTKNHPVSPCKEDFAQ</sequence>